<gene>
    <name evidence="1" type="ORF">PoB_004190400</name>
</gene>
<evidence type="ECO:0000313" key="2">
    <source>
        <dbReference type="Proteomes" id="UP000735302"/>
    </source>
</evidence>
<name>A0AAV4B9M9_9GAST</name>
<accession>A0AAV4B9M9</accession>
<comment type="caution">
    <text evidence="1">The sequence shown here is derived from an EMBL/GenBank/DDBJ whole genome shotgun (WGS) entry which is preliminary data.</text>
</comment>
<dbReference type="AlphaFoldDB" id="A0AAV4B9M9"/>
<keyword evidence="2" id="KW-1185">Reference proteome</keyword>
<dbReference type="Proteomes" id="UP000735302">
    <property type="component" value="Unassembled WGS sequence"/>
</dbReference>
<protein>
    <submittedName>
        <fullName evidence="1">Uncharacterized protein</fullName>
    </submittedName>
</protein>
<organism evidence="1 2">
    <name type="scientific">Plakobranchus ocellatus</name>
    <dbReference type="NCBI Taxonomy" id="259542"/>
    <lineage>
        <taxon>Eukaryota</taxon>
        <taxon>Metazoa</taxon>
        <taxon>Spiralia</taxon>
        <taxon>Lophotrochozoa</taxon>
        <taxon>Mollusca</taxon>
        <taxon>Gastropoda</taxon>
        <taxon>Heterobranchia</taxon>
        <taxon>Euthyneura</taxon>
        <taxon>Panpulmonata</taxon>
        <taxon>Sacoglossa</taxon>
        <taxon>Placobranchoidea</taxon>
        <taxon>Plakobranchidae</taxon>
        <taxon>Plakobranchus</taxon>
    </lineage>
</organism>
<proteinExistence type="predicted"/>
<evidence type="ECO:0000313" key="1">
    <source>
        <dbReference type="EMBL" id="GFO15399.1"/>
    </source>
</evidence>
<reference evidence="1 2" key="1">
    <citation type="journal article" date="2021" name="Elife">
        <title>Chloroplast acquisition without the gene transfer in kleptoplastic sea slugs, Plakobranchus ocellatus.</title>
        <authorList>
            <person name="Maeda T."/>
            <person name="Takahashi S."/>
            <person name="Yoshida T."/>
            <person name="Shimamura S."/>
            <person name="Takaki Y."/>
            <person name="Nagai Y."/>
            <person name="Toyoda A."/>
            <person name="Suzuki Y."/>
            <person name="Arimoto A."/>
            <person name="Ishii H."/>
            <person name="Satoh N."/>
            <person name="Nishiyama T."/>
            <person name="Hasebe M."/>
            <person name="Maruyama T."/>
            <person name="Minagawa J."/>
            <person name="Obokata J."/>
            <person name="Shigenobu S."/>
        </authorList>
    </citation>
    <scope>NUCLEOTIDE SEQUENCE [LARGE SCALE GENOMIC DNA]</scope>
</reference>
<sequence length="91" mass="10189">MEKFTTKQRAICVIVDEYNLRKYRIIQSSILSRCFEQTANQDVPLTFSLVKILCLKPRGGVGGTVASESALRFAGTLLFEPRPRRPGLTDA</sequence>
<dbReference type="EMBL" id="BLXT01004610">
    <property type="protein sequence ID" value="GFO15399.1"/>
    <property type="molecule type" value="Genomic_DNA"/>
</dbReference>